<accession>A0A0V0GSX3</accession>
<evidence type="ECO:0000256" key="1">
    <source>
        <dbReference type="SAM" id="Phobius"/>
    </source>
</evidence>
<name>A0A0V0GSX3_SOLCH</name>
<proteinExistence type="predicted"/>
<dbReference type="AlphaFoldDB" id="A0A0V0GSX3"/>
<feature type="transmembrane region" description="Helical" evidence="1">
    <location>
        <begin position="12"/>
        <end position="31"/>
    </location>
</feature>
<organism evidence="2">
    <name type="scientific">Solanum chacoense</name>
    <name type="common">Chaco potato</name>
    <dbReference type="NCBI Taxonomy" id="4108"/>
    <lineage>
        <taxon>Eukaryota</taxon>
        <taxon>Viridiplantae</taxon>
        <taxon>Streptophyta</taxon>
        <taxon>Embryophyta</taxon>
        <taxon>Tracheophyta</taxon>
        <taxon>Spermatophyta</taxon>
        <taxon>Magnoliopsida</taxon>
        <taxon>eudicotyledons</taxon>
        <taxon>Gunneridae</taxon>
        <taxon>Pentapetalae</taxon>
        <taxon>asterids</taxon>
        <taxon>lamiids</taxon>
        <taxon>Solanales</taxon>
        <taxon>Solanaceae</taxon>
        <taxon>Solanoideae</taxon>
        <taxon>Solaneae</taxon>
        <taxon>Solanum</taxon>
    </lineage>
</organism>
<keyword evidence="1" id="KW-0812">Transmembrane</keyword>
<protein>
    <submittedName>
        <fullName evidence="2">Putative ovule protein</fullName>
    </submittedName>
</protein>
<keyword evidence="1" id="KW-0472">Membrane</keyword>
<keyword evidence="1" id="KW-1133">Transmembrane helix</keyword>
<reference evidence="2" key="1">
    <citation type="submission" date="2015-12" db="EMBL/GenBank/DDBJ databases">
        <title>Gene expression during late stages of embryo sac development: a critical building block for successful pollen-pistil interactions.</title>
        <authorList>
            <person name="Liu Y."/>
            <person name="Joly V."/>
            <person name="Sabar M."/>
            <person name="Matton D.P."/>
        </authorList>
    </citation>
    <scope>NUCLEOTIDE SEQUENCE</scope>
</reference>
<dbReference type="EMBL" id="GEDG01031772">
    <property type="protein sequence ID" value="JAP11192.1"/>
    <property type="molecule type" value="Transcribed_RNA"/>
</dbReference>
<evidence type="ECO:0000313" key="2">
    <source>
        <dbReference type="EMBL" id="JAP11192.1"/>
    </source>
</evidence>
<sequence>MKGLGYSYRDFLKFGWVILIQFLFRILIFFIKKIMTWPNYNWPRVKNGFTKPLLKNNGMNEPFLKR</sequence>